<evidence type="ECO:0000313" key="2">
    <source>
        <dbReference type="EMBL" id="AEH51459.1"/>
    </source>
</evidence>
<dbReference type="InterPro" id="IPR041633">
    <property type="entry name" value="Polbeta"/>
</dbReference>
<keyword evidence="3" id="KW-1185">Reference proteome</keyword>
<dbReference type="SUPFAM" id="SSF81301">
    <property type="entry name" value="Nucleotidyltransferase"/>
    <property type="match status" value="1"/>
</dbReference>
<dbReference type="PANTHER" id="PTHR43852">
    <property type="entry name" value="NUCLEOTIDYLTRANSFERASE"/>
    <property type="match status" value="1"/>
</dbReference>
<dbReference type="PANTHER" id="PTHR43852:SF3">
    <property type="entry name" value="NUCLEOTIDYLTRANSFERASE"/>
    <property type="match status" value="1"/>
</dbReference>
<dbReference type="InterPro" id="IPR043519">
    <property type="entry name" value="NT_sf"/>
</dbReference>
<dbReference type="eggNOG" id="COG1708">
    <property type="taxonomic scope" value="Bacteria"/>
</dbReference>
<accession>F7YUI8</accession>
<sequence>MMKVRDPDCFNTVIEKIKGFPEVIAIILFGSYAKGTAKEISDIDIAVVVRNPDKYIEGEIGSMYSPNFDVVLFHRLPLHIQFEVFKHGKEIFCRDEKKLLEIKRMVFREYIEMSDMYERIKRKVLA</sequence>
<proteinExistence type="predicted"/>
<evidence type="ECO:0000313" key="3">
    <source>
        <dbReference type="Proteomes" id="UP000006804"/>
    </source>
</evidence>
<dbReference type="CDD" id="cd05403">
    <property type="entry name" value="NT_KNTase_like"/>
    <property type="match status" value="1"/>
</dbReference>
<dbReference type="KEGG" id="tta:Theth_1397"/>
<dbReference type="NCBIfam" id="NF047752">
    <property type="entry name" value="MntA_antitoxin"/>
    <property type="match status" value="1"/>
</dbReference>
<dbReference type="HOGENOM" id="CLU_130257_1_2_0"/>
<dbReference type="RefSeq" id="WP_013932673.1">
    <property type="nucleotide sequence ID" value="NC_015707.1"/>
</dbReference>
<protein>
    <submittedName>
        <fullName evidence="2">DNA polymerase beta domain protein region</fullName>
    </submittedName>
</protein>
<organism evidence="2 3">
    <name type="scientific">Pseudothermotoga thermarum DSM 5069</name>
    <dbReference type="NCBI Taxonomy" id="688269"/>
    <lineage>
        <taxon>Bacteria</taxon>
        <taxon>Thermotogati</taxon>
        <taxon>Thermotogota</taxon>
        <taxon>Thermotogae</taxon>
        <taxon>Thermotogales</taxon>
        <taxon>Thermotogaceae</taxon>
        <taxon>Pseudothermotoga</taxon>
    </lineage>
</organism>
<dbReference type="PATRIC" id="fig|688269.3.peg.1439"/>
<dbReference type="InterPro" id="IPR052930">
    <property type="entry name" value="TA_antitoxin_MntA"/>
</dbReference>
<name>F7YUI8_9THEM</name>
<gene>
    <name evidence="2" type="ORF">Theth_1397</name>
</gene>
<dbReference type="Proteomes" id="UP000006804">
    <property type="component" value="Chromosome"/>
</dbReference>
<evidence type="ECO:0000259" key="1">
    <source>
        <dbReference type="Pfam" id="PF18765"/>
    </source>
</evidence>
<dbReference type="AlphaFoldDB" id="F7YUI8"/>
<feature type="domain" description="Polymerase beta nucleotidyltransferase" evidence="1">
    <location>
        <begin position="12"/>
        <end position="97"/>
    </location>
</feature>
<dbReference type="Gene3D" id="3.30.460.10">
    <property type="entry name" value="Beta Polymerase, domain 2"/>
    <property type="match status" value="1"/>
</dbReference>
<dbReference type="EMBL" id="CP002351">
    <property type="protein sequence ID" value="AEH51459.1"/>
    <property type="molecule type" value="Genomic_DNA"/>
</dbReference>
<dbReference type="STRING" id="688269.Theth_1397"/>
<reference evidence="2 3" key="1">
    <citation type="submission" date="2010-11" db="EMBL/GenBank/DDBJ databases">
        <title>The complete genome of Thermotoga thermarum DSM 5069.</title>
        <authorList>
            <consortium name="US DOE Joint Genome Institute (JGI-PGF)"/>
            <person name="Lucas S."/>
            <person name="Copeland A."/>
            <person name="Lapidus A."/>
            <person name="Bruce D."/>
            <person name="Goodwin L."/>
            <person name="Pitluck S."/>
            <person name="Kyrpides N."/>
            <person name="Mavromatis K."/>
            <person name="Ivanova N."/>
            <person name="Zeytun A."/>
            <person name="Brettin T."/>
            <person name="Detter J.C."/>
            <person name="Tapia R."/>
            <person name="Han C."/>
            <person name="Land M."/>
            <person name="Hauser L."/>
            <person name="Markowitz V."/>
            <person name="Cheng J.-F."/>
            <person name="Hugenholtz P."/>
            <person name="Woyke T."/>
            <person name="Wu D."/>
            <person name="Spring S."/>
            <person name="Schroeder M."/>
            <person name="Brambilla E."/>
            <person name="Klenk H.-P."/>
            <person name="Eisen J.A."/>
        </authorList>
    </citation>
    <scope>NUCLEOTIDE SEQUENCE [LARGE SCALE GENOMIC DNA]</scope>
    <source>
        <strain evidence="2 3">DSM 5069</strain>
    </source>
</reference>
<dbReference type="Pfam" id="PF18765">
    <property type="entry name" value="Polbeta"/>
    <property type="match status" value="1"/>
</dbReference>